<dbReference type="AlphaFoldDB" id="A0AAE1L4P3"/>
<dbReference type="EMBL" id="JAWQEG010000008">
    <property type="protein sequence ID" value="KAK3896211.1"/>
    <property type="molecule type" value="Genomic_DNA"/>
</dbReference>
<gene>
    <name evidence="2" type="ORF">Pcinc_000133</name>
</gene>
<keyword evidence="3" id="KW-1185">Reference proteome</keyword>
<feature type="compositionally biased region" description="Pro residues" evidence="1">
    <location>
        <begin position="68"/>
        <end position="94"/>
    </location>
</feature>
<sequence>MTKPKPHRKRLEMEILLDDIHQLEKNGKITTSTALQPTLLAEAAKTRGVYHSKLLNMPIPAHLSAPLIPSPPQPLPSPTTLPAPPTPPPPPILPTPAFHDLPDPSAHTQAAPTPPVTPSHDLFIVTRPHSQPLTPATSRAHA</sequence>
<dbReference type="Proteomes" id="UP001286313">
    <property type="component" value="Unassembled WGS sequence"/>
</dbReference>
<evidence type="ECO:0000256" key="1">
    <source>
        <dbReference type="SAM" id="MobiDB-lite"/>
    </source>
</evidence>
<feature type="region of interest" description="Disordered" evidence="1">
    <location>
        <begin position="62"/>
        <end position="142"/>
    </location>
</feature>
<protein>
    <submittedName>
        <fullName evidence="2">Uncharacterized protein</fullName>
    </submittedName>
</protein>
<evidence type="ECO:0000313" key="3">
    <source>
        <dbReference type="Proteomes" id="UP001286313"/>
    </source>
</evidence>
<feature type="compositionally biased region" description="Polar residues" evidence="1">
    <location>
        <begin position="128"/>
        <end position="142"/>
    </location>
</feature>
<accession>A0AAE1L4P3</accession>
<proteinExistence type="predicted"/>
<evidence type="ECO:0000313" key="2">
    <source>
        <dbReference type="EMBL" id="KAK3896211.1"/>
    </source>
</evidence>
<reference evidence="2" key="1">
    <citation type="submission" date="2023-10" db="EMBL/GenBank/DDBJ databases">
        <title>Genome assemblies of two species of porcelain crab, Petrolisthes cinctipes and Petrolisthes manimaculis (Anomura: Porcellanidae).</title>
        <authorList>
            <person name="Angst P."/>
        </authorList>
    </citation>
    <scope>NUCLEOTIDE SEQUENCE</scope>
    <source>
        <strain evidence="2">PB745_01</strain>
        <tissue evidence="2">Gill</tissue>
    </source>
</reference>
<organism evidence="2 3">
    <name type="scientific">Petrolisthes cinctipes</name>
    <name type="common">Flat porcelain crab</name>
    <dbReference type="NCBI Taxonomy" id="88211"/>
    <lineage>
        <taxon>Eukaryota</taxon>
        <taxon>Metazoa</taxon>
        <taxon>Ecdysozoa</taxon>
        <taxon>Arthropoda</taxon>
        <taxon>Crustacea</taxon>
        <taxon>Multicrustacea</taxon>
        <taxon>Malacostraca</taxon>
        <taxon>Eumalacostraca</taxon>
        <taxon>Eucarida</taxon>
        <taxon>Decapoda</taxon>
        <taxon>Pleocyemata</taxon>
        <taxon>Anomura</taxon>
        <taxon>Galatheoidea</taxon>
        <taxon>Porcellanidae</taxon>
        <taxon>Petrolisthes</taxon>
    </lineage>
</organism>
<name>A0AAE1L4P3_PETCI</name>
<comment type="caution">
    <text evidence="2">The sequence shown here is derived from an EMBL/GenBank/DDBJ whole genome shotgun (WGS) entry which is preliminary data.</text>
</comment>